<keyword evidence="1" id="KW-0677">Repeat</keyword>
<gene>
    <name evidence="3" type="ORF">IMG5_154170</name>
</gene>
<evidence type="ECO:0000313" key="3">
    <source>
        <dbReference type="EMBL" id="EGR29529.1"/>
    </source>
</evidence>
<dbReference type="InterPro" id="IPR011989">
    <property type="entry name" value="ARM-like"/>
</dbReference>
<dbReference type="RefSeq" id="XP_004030765.1">
    <property type="nucleotide sequence ID" value="XM_004030717.1"/>
</dbReference>
<feature type="repeat" description="HEAT" evidence="2">
    <location>
        <begin position="267"/>
        <end position="305"/>
    </location>
</feature>
<dbReference type="PROSITE" id="PS50077">
    <property type="entry name" value="HEAT_REPEAT"/>
    <property type="match status" value="2"/>
</dbReference>
<dbReference type="EMBL" id="GL984136">
    <property type="protein sequence ID" value="EGR29529.1"/>
    <property type="molecule type" value="Genomic_DNA"/>
</dbReference>
<dbReference type="STRING" id="857967.G0QZ24"/>
<dbReference type="GO" id="GO:0005829">
    <property type="term" value="C:cytosol"/>
    <property type="evidence" value="ECO:0007669"/>
    <property type="project" value="TreeGrafter"/>
</dbReference>
<evidence type="ECO:0000313" key="4">
    <source>
        <dbReference type="Proteomes" id="UP000008983"/>
    </source>
</evidence>
<dbReference type="Proteomes" id="UP000008983">
    <property type="component" value="Unassembled WGS sequence"/>
</dbReference>
<dbReference type="OrthoDB" id="340346at2759"/>
<dbReference type="InterPro" id="IPR021133">
    <property type="entry name" value="HEAT_type_2"/>
</dbReference>
<evidence type="ECO:0000256" key="1">
    <source>
        <dbReference type="ARBA" id="ARBA00022737"/>
    </source>
</evidence>
<organism evidence="3 4">
    <name type="scientific">Ichthyophthirius multifiliis</name>
    <name type="common">White spot disease agent</name>
    <name type="synonym">Ich</name>
    <dbReference type="NCBI Taxonomy" id="5932"/>
    <lineage>
        <taxon>Eukaryota</taxon>
        <taxon>Sar</taxon>
        <taxon>Alveolata</taxon>
        <taxon>Ciliophora</taxon>
        <taxon>Intramacronucleata</taxon>
        <taxon>Oligohymenophorea</taxon>
        <taxon>Hymenostomatida</taxon>
        <taxon>Ophryoglenina</taxon>
        <taxon>Ichthyophthirius</taxon>
    </lineage>
</organism>
<proteinExistence type="predicted"/>
<dbReference type="InterPro" id="IPR051023">
    <property type="entry name" value="PP2A_Regulatory_Subunit_A"/>
</dbReference>
<dbReference type="InParanoid" id="G0QZ24"/>
<dbReference type="OMA" id="HAISMFW"/>
<sequence length="620" mass="72606">MSEINPFDFFRDEMESDEIQIRVNAIHRLKIIATLIGDDQIKTSLLPYLEHLIKKEADEVLFALAEELYNIALILQGNQIVLLSHLEYLAQEEETLVREMVQQNKIVYNINQKAVKSLINISNQLSEYEILNFYIPLIFRLANNEQSYISKISSISLMCNIYPKAGQYQEKIRKLFYFFIKQQYNFQPKKSKFQQLCTDQTEIVRRAASQKIGQFSTVIEKENFLLNISKSLKNLMQDEQDIIRIYILDQLKLIVKILKKEENEQIILPLLKQASFDQLWKVRLNLSKVIVEIFELFQEQQINNQIINIQISLLKDPENDVRITAVNQMCKFVQKIEYEQILSLIPLIQQLAKDTAYQVRQGITEIIGIILIKFQNVEFSNKLISLIVELFEDENKEVKILALNYACKYLVSNQGNNIQTFIPLFQKAVDDQKWKVRLEGYNCLVEVSQVINVKKKLDFFFLVFIILQNPTIFLNQLEPFFIGYLKDKIAFIRENGVQKLPKIIQIYKNWAFDKFYKILIDQLDVSNGYLFRGTALSSLKMLGLNGSEEILIVKILPLLYQNLNDSVSNLKLIILKILKEIIQKTSNQYIKLEIKNNIKNITNDSDNDVKYFAIEIIENM</sequence>
<name>G0QZ24_ICHMU</name>
<evidence type="ECO:0000256" key="2">
    <source>
        <dbReference type="PROSITE-ProRule" id="PRU00103"/>
    </source>
</evidence>
<keyword evidence="4" id="KW-1185">Reference proteome</keyword>
<dbReference type="eggNOG" id="KOG0211">
    <property type="taxonomic scope" value="Eukaryota"/>
</dbReference>
<feature type="repeat" description="HEAT" evidence="2">
    <location>
        <begin position="306"/>
        <end position="344"/>
    </location>
</feature>
<accession>G0QZ24</accession>
<dbReference type="GO" id="GO:0019888">
    <property type="term" value="F:protein phosphatase regulator activity"/>
    <property type="evidence" value="ECO:0007669"/>
    <property type="project" value="TreeGrafter"/>
</dbReference>
<dbReference type="AlphaFoldDB" id="G0QZ24"/>
<dbReference type="InterPro" id="IPR016024">
    <property type="entry name" value="ARM-type_fold"/>
</dbReference>
<reference evidence="3 4" key="1">
    <citation type="submission" date="2011-07" db="EMBL/GenBank/DDBJ databases">
        <authorList>
            <person name="Coyne R."/>
            <person name="Brami D."/>
            <person name="Johnson J."/>
            <person name="Hostetler J."/>
            <person name="Hannick L."/>
            <person name="Clark T."/>
            <person name="Cassidy-Hanley D."/>
            <person name="Inman J."/>
        </authorList>
    </citation>
    <scope>NUCLEOTIDE SEQUENCE [LARGE SCALE GENOMIC DNA]</scope>
    <source>
        <strain evidence="3 4">G5</strain>
    </source>
</reference>
<dbReference type="PANTHER" id="PTHR10648:SF4">
    <property type="entry name" value="PROTEIN PHOSPHATASE 2 (FORMERLY 2A), REGULATORY SUBUNIT A, BETA ISOFORM-RELATED"/>
    <property type="match status" value="1"/>
</dbReference>
<dbReference type="PANTHER" id="PTHR10648">
    <property type="entry name" value="SERINE/THREONINE-PROTEIN PHOSPHATASE PP2A 65 KDA REGULATORY SUBUNIT"/>
    <property type="match status" value="1"/>
</dbReference>
<dbReference type="Gene3D" id="1.25.10.10">
    <property type="entry name" value="Leucine-rich Repeat Variant"/>
    <property type="match status" value="1"/>
</dbReference>
<dbReference type="SUPFAM" id="SSF48371">
    <property type="entry name" value="ARM repeat"/>
    <property type="match status" value="1"/>
</dbReference>
<dbReference type="GO" id="GO:0005634">
    <property type="term" value="C:nucleus"/>
    <property type="evidence" value="ECO:0007669"/>
    <property type="project" value="TreeGrafter"/>
</dbReference>
<dbReference type="GO" id="GO:0000159">
    <property type="term" value="C:protein phosphatase type 2A complex"/>
    <property type="evidence" value="ECO:0007669"/>
    <property type="project" value="TreeGrafter"/>
</dbReference>
<dbReference type="GeneID" id="14905624"/>
<protein>
    <submittedName>
        <fullName evidence="3">Uncharacterized protein</fullName>
    </submittedName>
</protein>